<protein>
    <recommendedName>
        <fullName evidence="6">BHLH domain-containing protein</fullName>
    </recommendedName>
</protein>
<keyword evidence="3" id="KW-0238">DNA-binding</keyword>
<dbReference type="EMBL" id="JBGMDY010000001">
    <property type="protein sequence ID" value="KAL2346606.1"/>
    <property type="molecule type" value="Genomic_DNA"/>
</dbReference>
<dbReference type="Proteomes" id="UP001603857">
    <property type="component" value="Unassembled WGS sequence"/>
</dbReference>
<evidence type="ECO:0000256" key="3">
    <source>
        <dbReference type="ARBA" id="ARBA00023125"/>
    </source>
</evidence>
<evidence type="ECO:0000259" key="6">
    <source>
        <dbReference type="PROSITE" id="PS50888"/>
    </source>
</evidence>
<evidence type="ECO:0000256" key="5">
    <source>
        <dbReference type="ARBA" id="ARBA00023242"/>
    </source>
</evidence>
<dbReference type="PANTHER" id="PTHR45914">
    <property type="entry name" value="TRANSCRIPTION FACTOR HEC3-RELATED"/>
    <property type="match status" value="1"/>
</dbReference>
<keyword evidence="4" id="KW-0804">Transcription</keyword>
<keyword evidence="8" id="KW-1185">Reference proteome</keyword>
<evidence type="ECO:0000313" key="8">
    <source>
        <dbReference type="Proteomes" id="UP001603857"/>
    </source>
</evidence>
<dbReference type="SMART" id="SM00353">
    <property type="entry name" value="HLH"/>
    <property type="match status" value="1"/>
</dbReference>
<organism evidence="7 8">
    <name type="scientific">Flemingia macrophylla</name>
    <dbReference type="NCBI Taxonomy" id="520843"/>
    <lineage>
        <taxon>Eukaryota</taxon>
        <taxon>Viridiplantae</taxon>
        <taxon>Streptophyta</taxon>
        <taxon>Embryophyta</taxon>
        <taxon>Tracheophyta</taxon>
        <taxon>Spermatophyta</taxon>
        <taxon>Magnoliopsida</taxon>
        <taxon>eudicotyledons</taxon>
        <taxon>Gunneridae</taxon>
        <taxon>Pentapetalae</taxon>
        <taxon>rosids</taxon>
        <taxon>fabids</taxon>
        <taxon>Fabales</taxon>
        <taxon>Fabaceae</taxon>
        <taxon>Papilionoideae</taxon>
        <taxon>50 kb inversion clade</taxon>
        <taxon>NPAAA clade</taxon>
        <taxon>indigoferoid/millettioid clade</taxon>
        <taxon>Phaseoleae</taxon>
        <taxon>Flemingia</taxon>
    </lineage>
</organism>
<dbReference type="InterPro" id="IPR036638">
    <property type="entry name" value="HLH_DNA-bd_sf"/>
</dbReference>
<feature type="domain" description="BHLH" evidence="6">
    <location>
        <begin position="169"/>
        <end position="218"/>
    </location>
</feature>
<evidence type="ECO:0000256" key="2">
    <source>
        <dbReference type="ARBA" id="ARBA00023015"/>
    </source>
</evidence>
<evidence type="ECO:0000256" key="1">
    <source>
        <dbReference type="ARBA" id="ARBA00004123"/>
    </source>
</evidence>
<evidence type="ECO:0000256" key="4">
    <source>
        <dbReference type="ARBA" id="ARBA00023163"/>
    </source>
</evidence>
<sequence>MALSIHFNWDTIQVHNSETSTFHETIPEEAAPNLHHFLPYSDESLFLSNPIFENYIDPTGGFLYPSDIYPPSDPFIPFTYHDIFSTHDDYNFLPCPKRQKCCYDNDSSLQDLITSTVPLPSNFLDGFVVPYDNASSLQREEVQPELFYEIPHDGSTYMDLECEKKVNERVISPQSIAARERRRKISEKTQELGKLVPGGPKMNTAEMLHAAAKYVKYLQVQLGMLELVKSLEEDEASPSCEILHNLVVSPIVQEKLYTEEMCFVPKEIVTTLTNHKDVQSRPTIVEDLKQLIGIDIQKKAEQE</sequence>
<dbReference type="GO" id="GO:0005634">
    <property type="term" value="C:nucleus"/>
    <property type="evidence" value="ECO:0007669"/>
    <property type="project" value="UniProtKB-SubCell"/>
</dbReference>
<dbReference type="PROSITE" id="PS50888">
    <property type="entry name" value="BHLH"/>
    <property type="match status" value="1"/>
</dbReference>
<accession>A0ABD1NF75</accession>
<dbReference type="InterPro" id="IPR045843">
    <property type="entry name" value="IND-like"/>
</dbReference>
<comment type="caution">
    <text evidence="7">The sequence shown here is derived from an EMBL/GenBank/DDBJ whole genome shotgun (WGS) entry which is preliminary data.</text>
</comment>
<dbReference type="InterPro" id="IPR011598">
    <property type="entry name" value="bHLH_dom"/>
</dbReference>
<dbReference type="AlphaFoldDB" id="A0ABD1NF75"/>
<evidence type="ECO:0000313" key="7">
    <source>
        <dbReference type="EMBL" id="KAL2346606.1"/>
    </source>
</evidence>
<keyword evidence="2" id="KW-0805">Transcription regulation</keyword>
<dbReference type="Pfam" id="PF00010">
    <property type="entry name" value="HLH"/>
    <property type="match status" value="1"/>
</dbReference>
<reference evidence="7 8" key="1">
    <citation type="submission" date="2024-08" db="EMBL/GenBank/DDBJ databases">
        <title>Insights into the chromosomal genome structure of Flemingia macrophylla.</title>
        <authorList>
            <person name="Ding Y."/>
            <person name="Zhao Y."/>
            <person name="Bi W."/>
            <person name="Wu M."/>
            <person name="Zhao G."/>
            <person name="Gong Y."/>
            <person name="Li W."/>
            <person name="Zhang P."/>
        </authorList>
    </citation>
    <scope>NUCLEOTIDE SEQUENCE [LARGE SCALE GENOMIC DNA]</scope>
    <source>
        <strain evidence="7">DYQJB</strain>
        <tissue evidence="7">Leaf</tissue>
    </source>
</reference>
<proteinExistence type="predicted"/>
<gene>
    <name evidence="7" type="ORF">Fmac_000606</name>
</gene>
<dbReference type="Gene3D" id="4.10.280.10">
    <property type="entry name" value="Helix-loop-helix DNA-binding domain"/>
    <property type="match status" value="1"/>
</dbReference>
<comment type="subcellular location">
    <subcellularLocation>
        <location evidence="1">Nucleus</location>
    </subcellularLocation>
</comment>
<dbReference type="GO" id="GO:0003677">
    <property type="term" value="F:DNA binding"/>
    <property type="evidence" value="ECO:0007669"/>
    <property type="project" value="UniProtKB-KW"/>
</dbReference>
<name>A0ABD1NF75_9FABA</name>
<dbReference type="SUPFAM" id="SSF47459">
    <property type="entry name" value="HLH, helix-loop-helix DNA-binding domain"/>
    <property type="match status" value="1"/>
</dbReference>
<keyword evidence="5" id="KW-0539">Nucleus</keyword>